<evidence type="ECO:0000256" key="4">
    <source>
        <dbReference type="ARBA" id="ARBA00013208"/>
    </source>
</evidence>
<accession>A0ABV9U9A1</accession>
<keyword evidence="5" id="KW-0378">Hydrolase</keyword>
<evidence type="ECO:0000256" key="3">
    <source>
        <dbReference type="ARBA" id="ARBA00009370"/>
    </source>
</evidence>
<dbReference type="InterPro" id="IPR036286">
    <property type="entry name" value="LexA/Signal_pep-like_sf"/>
</dbReference>
<dbReference type="Gene3D" id="2.10.109.10">
    <property type="entry name" value="Umud Fragment, subunit A"/>
    <property type="match status" value="1"/>
</dbReference>
<dbReference type="PRINTS" id="PR00727">
    <property type="entry name" value="LEADERPTASE"/>
</dbReference>
<dbReference type="PROSITE" id="PS00761">
    <property type="entry name" value="SPASE_I_3"/>
    <property type="match status" value="1"/>
</dbReference>
<evidence type="ECO:0000259" key="6">
    <source>
        <dbReference type="Pfam" id="PF10502"/>
    </source>
</evidence>
<gene>
    <name evidence="7" type="ORF">ACFPCY_34695</name>
</gene>
<dbReference type="EC" id="3.4.21.89" evidence="4"/>
<comment type="subcellular location">
    <subcellularLocation>
        <location evidence="2">Cell membrane</location>
        <topology evidence="2">Single-pass type II membrane protein</topology>
    </subcellularLocation>
</comment>
<comment type="caution">
    <text evidence="7">The sequence shown here is derived from an EMBL/GenBank/DDBJ whole genome shotgun (WGS) entry which is preliminary data.</text>
</comment>
<dbReference type="PANTHER" id="PTHR43390:SF1">
    <property type="entry name" value="CHLOROPLAST PROCESSING PEPTIDASE"/>
    <property type="match status" value="1"/>
</dbReference>
<evidence type="ECO:0000313" key="8">
    <source>
        <dbReference type="Proteomes" id="UP001595872"/>
    </source>
</evidence>
<dbReference type="InterPro" id="IPR019533">
    <property type="entry name" value="Peptidase_S26"/>
</dbReference>
<dbReference type="PANTHER" id="PTHR43390">
    <property type="entry name" value="SIGNAL PEPTIDASE I"/>
    <property type="match status" value="1"/>
</dbReference>
<feature type="domain" description="Peptidase S26" evidence="6">
    <location>
        <begin position="9"/>
        <end position="79"/>
    </location>
</feature>
<evidence type="ECO:0000256" key="2">
    <source>
        <dbReference type="ARBA" id="ARBA00004401"/>
    </source>
</evidence>
<dbReference type="SUPFAM" id="SSF51306">
    <property type="entry name" value="LexA/Signal peptidase"/>
    <property type="match status" value="1"/>
</dbReference>
<reference evidence="8" key="1">
    <citation type="journal article" date="2019" name="Int. J. Syst. Evol. Microbiol.">
        <title>The Global Catalogue of Microorganisms (GCM) 10K type strain sequencing project: providing services to taxonomists for standard genome sequencing and annotation.</title>
        <authorList>
            <consortium name="The Broad Institute Genomics Platform"/>
            <consortium name="The Broad Institute Genome Sequencing Center for Infectious Disease"/>
            <person name="Wu L."/>
            <person name="Ma J."/>
        </authorList>
    </citation>
    <scope>NUCLEOTIDE SEQUENCE [LARGE SCALE GENOMIC DNA]</scope>
    <source>
        <strain evidence="8">KLKA75</strain>
    </source>
</reference>
<dbReference type="EMBL" id="JBHSIT010000012">
    <property type="protein sequence ID" value="MFC4912493.1"/>
    <property type="molecule type" value="Genomic_DNA"/>
</dbReference>
<dbReference type="InterPro" id="IPR019758">
    <property type="entry name" value="Pept_S26A_signal_pept_1_CS"/>
</dbReference>
<evidence type="ECO:0000313" key="7">
    <source>
        <dbReference type="EMBL" id="MFC4912493.1"/>
    </source>
</evidence>
<sequence>MIRRVLALGALAAASLVAVRRTLILTTVDGTSMEPSLRSGDRVLIRRTRRVRRGQITLLRAVPDDTLLLKRAVAVPGDHLPKDWADPDVKSLADTTVPRDTIVVLGDNRPTSWDSRHFGHVQRTQILGVLLARIP</sequence>
<dbReference type="Pfam" id="PF10502">
    <property type="entry name" value="Peptidase_S26"/>
    <property type="match status" value="2"/>
</dbReference>
<protein>
    <recommendedName>
        <fullName evidence="4">signal peptidase I</fullName>
        <ecNumber evidence="4">3.4.21.89</ecNumber>
    </recommendedName>
</protein>
<name>A0ABV9U9A1_9ACTN</name>
<dbReference type="CDD" id="cd06530">
    <property type="entry name" value="S26_SPase_I"/>
    <property type="match status" value="1"/>
</dbReference>
<feature type="domain" description="Peptidase S26" evidence="6">
    <location>
        <begin position="92"/>
        <end position="130"/>
    </location>
</feature>
<organism evidence="7 8">
    <name type="scientific">Actinomadura gamaensis</name>
    <dbReference type="NCBI Taxonomy" id="1763541"/>
    <lineage>
        <taxon>Bacteria</taxon>
        <taxon>Bacillati</taxon>
        <taxon>Actinomycetota</taxon>
        <taxon>Actinomycetes</taxon>
        <taxon>Streptosporangiales</taxon>
        <taxon>Thermomonosporaceae</taxon>
        <taxon>Actinomadura</taxon>
    </lineage>
</organism>
<proteinExistence type="inferred from homology"/>
<dbReference type="InterPro" id="IPR000223">
    <property type="entry name" value="Pept_S26A_signal_pept_1"/>
</dbReference>
<dbReference type="Proteomes" id="UP001595872">
    <property type="component" value="Unassembled WGS sequence"/>
</dbReference>
<evidence type="ECO:0000256" key="1">
    <source>
        <dbReference type="ARBA" id="ARBA00000677"/>
    </source>
</evidence>
<comment type="similarity">
    <text evidence="3">Belongs to the peptidase S26 family.</text>
</comment>
<evidence type="ECO:0000256" key="5">
    <source>
        <dbReference type="ARBA" id="ARBA00022801"/>
    </source>
</evidence>
<comment type="catalytic activity">
    <reaction evidence="1">
        <text>Cleavage of hydrophobic, N-terminal signal or leader sequences from secreted and periplasmic proteins.</text>
        <dbReference type="EC" id="3.4.21.89"/>
    </reaction>
</comment>
<keyword evidence="8" id="KW-1185">Reference proteome</keyword>
<dbReference type="RefSeq" id="WP_378262456.1">
    <property type="nucleotide sequence ID" value="NZ_JBHSIT010000012.1"/>
</dbReference>